<dbReference type="AlphaFoldDB" id="A0A8I1HSP6"/>
<reference evidence="3 4" key="1">
    <citation type="submission" date="2020-12" db="EMBL/GenBank/DDBJ databases">
        <title>Draft genome sequence of the commensal strain Corynebacterium tuberculostearicum MFP09/CIP 102622 isolated from human skin.</title>
        <authorList>
            <person name="Boukerb A.M."/>
            <person name="Janvier X."/>
            <person name="Feuilloley M.G.J."/>
            <person name="Groboillot A."/>
        </authorList>
    </citation>
    <scope>NUCLEOTIDE SEQUENCE [LARGE SCALE GENOMIC DNA]</scope>
    <source>
        <strain evidence="3 4">CIP 102622</strain>
    </source>
</reference>
<evidence type="ECO:0000256" key="1">
    <source>
        <dbReference type="SAM" id="MobiDB-lite"/>
    </source>
</evidence>
<feature type="region of interest" description="Disordered" evidence="1">
    <location>
        <begin position="166"/>
        <end position="212"/>
    </location>
</feature>
<name>A0A8I1HSP6_9CORY</name>
<feature type="transmembrane region" description="Helical" evidence="2">
    <location>
        <begin position="45"/>
        <end position="69"/>
    </location>
</feature>
<feature type="transmembrane region" description="Helical" evidence="2">
    <location>
        <begin position="76"/>
        <end position="93"/>
    </location>
</feature>
<keyword evidence="2" id="KW-0812">Transmembrane</keyword>
<evidence type="ECO:0000256" key="2">
    <source>
        <dbReference type="SAM" id="Phobius"/>
    </source>
</evidence>
<keyword evidence="2" id="KW-1133">Transmembrane helix</keyword>
<feature type="compositionally biased region" description="Acidic residues" evidence="1">
    <location>
        <begin position="200"/>
        <end position="212"/>
    </location>
</feature>
<protein>
    <submittedName>
        <fullName evidence="3">TIGR02234 family membrane protein</fullName>
    </submittedName>
</protein>
<dbReference type="Proteomes" id="UP000603369">
    <property type="component" value="Unassembled WGS sequence"/>
</dbReference>
<accession>A0A8I1HSP6</accession>
<keyword evidence="2" id="KW-0472">Membrane</keyword>
<keyword evidence="4" id="KW-1185">Reference proteome</keyword>
<dbReference type="Pfam" id="PF09534">
    <property type="entry name" value="Trp_oprn_chp"/>
    <property type="match status" value="1"/>
</dbReference>
<evidence type="ECO:0000313" key="4">
    <source>
        <dbReference type="Proteomes" id="UP000603369"/>
    </source>
</evidence>
<organism evidence="3 4">
    <name type="scientific">Corynebacterium tuberculostearicum</name>
    <dbReference type="NCBI Taxonomy" id="38304"/>
    <lineage>
        <taxon>Bacteria</taxon>
        <taxon>Bacillati</taxon>
        <taxon>Actinomycetota</taxon>
        <taxon>Actinomycetes</taxon>
        <taxon>Mycobacteriales</taxon>
        <taxon>Corynebacteriaceae</taxon>
        <taxon>Corynebacterium</taxon>
    </lineage>
</organism>
<proteinExistence type="predicted"/>
<sequence length="212" mass="21939">MKARRLGPLLIAAGAIVLWLSSRATWVVAASEDDKAGSAANDIIGSAWSLEIMALTLVLVTGAVAGMALRRVGRRVVGIVCALAAAASAWTPVSLLTAGADAERAQKILQGASANENAVDSAQISDWATVVSTEVHSLGPILALIGAAAALFGAVMLARNPGEDKAKVSSKYETPAARQAKLEEDLETSSDSGRVMWDALDSDIDPTDMDKK</sequence>
<dbReference type="RefSeq" id="WP_049377586.1">
    <property type="nucleotide sequence ID" value="NZ_JAEHFL010000003.1"/>
</dbReference>
<evidence type="ECO:0000313" key="3">
    <source>
        <dbReference type="EMBL" id="MBK3427549.1"/>
    </source>
</evidence>
<dbReference type="InterPro" id="IPR011746">
    <property type="entry name" value="Trp_synth-assoc_CHP"/>
</dbReference>
<dbReference type="InterPro" id="IPR019051">
    <property type="entry name" value="Trp_biosyn_TM_oprn/chp"/>
</dbReference>
<dbReference type="NCBIfam" id="TIGR02234">
    <property type="entry name" value="trp_oprn_chp"/>
    <property type="match status" value="1"/>
</dbReference>
<dbReference type="EMBL" id="JAEHFL010000003">
    <property type="protein sequence ID" value="MBK3427549.1"/>
    <property type="molecule type" value="Genomic_DNA"/>
</dbReference>
<comment type="caution">
    <text evidence="3">The sequence shown here is derived from an EMBL/GenBank/DDBJ whole genome shotgun (WGS) entry which is preliminary data.</text>
</comment>
<gene>
    <name evidence="3" type="ORF">JDP02_03350</name>
</gene>
<feature type="transmembrane region" description="Helical" evidence="2">
    <location>
        <begin position="137"/>
        <end position="158"/>
    </location>
</feature>